<dbReference type="GO" id="GO:0003700">
    <property type="term" value="F:DNA-binding transcription factor activity"/>
    <property type="evidence" value="ECO:0007669"/>
    <property type="project" value="InterPro"/>
</dbReference>
<dbReference type="SUPFAM" id="SSF88946">
    <property type="entry name" value="Sigma2 domain of RNA polymerase sigma factors"/>
    <property type="match status" value="1"/>
</dbReference>
<protein>
    <submittedName>
        <fullName evidence="1">Uncharacterized protein</fullName>
    </submittedName>
</protein>
<evidence type="ECO:0000313" key="1">
    <source>
        <dbReference type="EMBL" id="MCM6763604.1"/>
    </source>
</evidence>
<dbReference type="Gene3D" id="1.10.10.10">
    <property type="entry name" value="Winged helix-like DNA-binding domain superfamily/Winged helix DNA-binding domain"/>
    <property type="match status" value="1"/>
</dbReference>
<evidence type="ECO:0000313" key="2">
    <source>
        <dbReference type="Proteomes" id="UP001155240"/>
    </source>
</evidence>
<dbReference type="InterPro" id="IPR013325">
    <property type="entry name" value="RNA_pol_sigma_r2"/>
</dbReference>
<dbReference type="InterPro" id="IPR013324">
    <property type="entry name" value="RNA_pol_sigma_r3/r4-like"/>
</dbReference>
<name>A0A9X2IVG9_9MICO</name>
<dbReference type="RefSeq" id="WP_251946812.1">
    <property type="nucleotide sequence ID" value="NZ_JAMRYM010000073.1"/>
</dbReference>
<gene>
    <name evidence="1" type="ORF">NB037_14375</name>
</gene>
<dbReference type="GO" id="GO:0006352">
    <property type="term" value="P:DNA-templated transcription initiation"/>
    <property type="evidence" value="ECO:0007669"/>
    <property type="project" value="InterPro"/>
</dbReference>
<comment type="caution">
    <text evidence="1">The sequence shown here is derived from an EMBL/GenBank/DDBJ whole genome shotgun (WGS) entry which is preliminary data.</text>
</comment>
<dbReference type="EMBL" id="JAMRYM010000073">
    <property type="protein sequence ID" value="MCM6763604.1"/>
    <property type="molecule type" value="Genomic_DNA"/>
</dbReference>
<dbReference type="Gene3D" id="1.10.1740.10">
    <property type="match status" value="1"/>
</dbReference>
<organism evidence="1 2">
    <name type="scientific">Rathayibacter rubneri</name>
    <dbReference type="NCBI Taxonomy" id="2950106"/>
    <lineage>
        <taxon>Bacteria</taxon>
        <taxon>Bacillati</taxon>
        <taxon>Actinomycetota</taxon>
        <taxon>Actinomycetes</taxon>
        <taxon>Micrococcales</taxon>
        <taxon>Microbacteriaceae</taxon>
        <taxon>Rathayibacter</taxon>
    </lineage>
</organism>
<proteinExistence type="predicted"/>
<reference evidence="1" key="1">
    <citation type="submission" date="2022-06" db="EMBL/GenBank/DDBJ databases">
        <title>Whole genome shotgun sequencing (WGS) of Rathayibacter sp. ZW T2_19, isolated from stored onions (Allium cepa).</title>
        <authorList>
            <person name="Stoll D.A."/>
            <person name="Huch M."/>
        </authorList>
    </citation>
    <scope>NUCLEOTIDE SEQUENCE</scope>
    <source>
        <strain evidence="1">ZW T2_19</strain>
    </source>
</reference>
<keyword evidence="2" id="KW-1185">Reference proteome</keyword>
<sequence length="167" mass="17671">MSAGTDDEVATGVYSVGISAARLLRSAAAGDRAAFAELFDRFSGLFSASIAAVHSDPSTRDRLCTEAFAEVWRRAPEGAGSRTPVLWLLEVLCETLGSSRALARRPLGEGLLALACPDRELLLLAVAGRYSQPEIAALTGIGEPALRRMLRDALSSLRELGDGRLTA</sequence>
<dbReference type="InterPro" id="IPR036388">
    <property type="entry name" value="WH-like_DNA-bd_sf"/>
</dbReference>
<dbReference type="AlphaFoldDB" id="A0A9X2IVG9"/>
<accession>A0A9X2IVG9</accession>
<dbReference type="SUPFAM" id="SSF88659">
    <property type="entry name" value="Sigma3 and sigma4 domains of RNA polymerase sigma factors"/>
    <property type="match status" value="1"/>
</dbReference>
<dbReference type="Proteomes" id="UP001155240">
    <property type="component" value="Unassembled WGS sequence"/>
</dbReference>